<dbReference type="OrthoDB" id="9800872at2"/>
<evidence type="ECO:0000313" key="4">
    <source>
        <dbReference type="Proteomes" id="UP000185669"/>
    </source>
</evidence>
<dbReference type="Gene3D" id="3.40.250.10">
    <property type="entry name" value="Rhodanese-like domain"/>
    <property type="match status" value="2"/>
</dbReference>
<feature type="domain" description="Rhodanese" evidence="2">
    <location>
        <begin position="262"/>
        <end position="351"/>
    </location>
</feature>
<dbReference type="PROSITE" id="PS50206">
    <property type="entry name" value="RHODANESE_3"/>
    <property type="match status" value="2"/>
</dbReference>
<dbReference type="Pfam" id="PF00753">
    <property type="entry name" value="Lactamase_B"/>
    <property type="match status" value="1"/>
</dbReference>
<dbReference type="Proteomes" id="UP000185669">
    <property type="component" value="Unassembled WGS sequence"/>
</dbReference>
<dbReference type="SUPFAM" id="SSF56281">
    <property type="entry name" value="Metallo-hydrolase/oxidoreductase"/>
    <property type="match status" value="1"/>
</dbReference>
<organism evidence="3 4">
    <name type="scientific">Halanaerobium kushneri</name>
    <dbReference type="NCBI Taxonomy" id="56779"/>
    <lineage>
        <taxon>Bacteria</taxon>
        <taxon>Bacillati</taxon>
        <taxon>Bacillota</taxon>
        <taxon>Clostridia</taxon>
        <taxon>Halanaerobiales</taxon>
        <taxon>Halanaerobiaceae</taxon>
        <taxon>Halanaerobium</taxon>
    </lineage>
</organism>
<sequence>MLFEKIKSPGLAHISYLIGDGSEAVVIDPRRDIDIYLEKAVEAGYKITKVFETHRNEDYIVGSNELKVKTGAEIWHADRMLDYQYGKAVEDGQEFKVGSLKFKAMHTPGHTPGSMSYLLYGYEGEPWMVFTGDALFAGDVGRIDFLGEENLEKTGSWLYDSIFNKILPLGDEVILCPAHGAGSVCASAISDREWTTLGIEKKLNPKLQVKNKEEFINLVGEMLEYPPYFKNMEESNLTRQELLANYQQPAALSAAQFTEAMEDDNTYIIDVRTEVSYASAHLPGSISIPLQNLPSFVGWFIPTGARILLVTEGEYPKEAIKHLYRTGYDNILGYLGGGIIKWHMTGRNSEAINTVTVDKLCKLLDNDSDDWFILDIRSEDELEEEGEIKYAEHIHLTQLPENYNQLPKNKPIYIFCGSGLRSMTAASLLKNAGYTNQWVVLGGLTAWNSTTCPVVNHQ</sequence>
<dbReference type="GO" id="GO:0070813">
    <property type="term" value="P:hydrogen sulfide metabolic process"/>
    <property type="evidence" value="ECO:0007669"/>
    <property type="project" value="TreeGrafter"/>
</dbReference>
<dbReference type="PANTHER" id="PTHR43084">
    <property type="entry name" value="PERSULFIDE DIOXYGENASE ETHE1"/>
    <property type="match status" value="1"/>
</dbReference>
<evidence type="ECO:0000256" key="1">
    <source>
        <dbReference type="ARBA" id="ARBA00022723"/>
    </source>
</evidence>
<dbReference type="EMBL" id="FTNC01000009">
    <property type="protein sequence ID" value="SIQ87851.1"/>
    <property type="molecule type" value="Genomic_DNA"/>
</dbReference>
<dbReference type="SMART" id="SM00450">
    <property type="entry name" value="RHOD"/>
    <property type="match status" value="2"/>
</dbReference>
<proteinExistence type="predicted"/>
<dbReference type="AlphaFoldDB" id="A0A1N6WCK0"/>
<dbReference type="CDD" id="cd00158">
    <property type="entry name" value="RHOD"/>
    <property type="match status" value="1"/>
</dbReference>
<dbReference type="Pfam" id="PF00581">
    <property type="entry name" value="Rhodanese"/>
    <property type="match status" value="2"/>
</dbReference>
<dbReference type="STRING" id="56779.SAMN05421834_109112"/>
<dbReference type="Gene3D" id="3.60.15.10">
    <property type="entry name" value="Ribonuclease Z/Hydroxyacylglutathione hydrolase-like"/>
    <property type="match status" value="1"/>
</dbReference>
<keyword evidence="1" id="KW-0479">Metal-binding</keyword>
<dbReference type="InterPro" id="IPR036866">
    <property type="entry name" value="RibonucZ/Hydroxyglut_hydro"/>
</dbReference>
<dbReference type="InterPro" id="IPR044528">
    <property type="entry name" value="POD-like_MBL-fold"/>
</dbReference>
<dbReference type="InterPro" id="IPR036873">
    <property type="entry name" value="Rhodanese-like_dom_sf"/>
</dbReference>
<accession>A0A1N6WCK0</accession>
<dbReference type="InterPro" id="IPR001763">
    <property type="entry name" value="Rhodanese-like_dom"/>
</dbReference>
<keyword evidence="4" id="KW-1185">Reference proteome</keyword>
<dbReference type="InterPro" id="IPR051682">
    <property type="entry name" value="Mito_Persulfide_Diox"/>
</dbReference>
<protein>
    <submittedName>
        <fullName evidence="3">Hydroxyacylglutathione hydrolase</fullName>
    </submittedName>
</protein>
<evidence type="ECO:0000259" key="2">
    <source>
        <dbReference type="PROSITE" id="PS50206"/>
    </source>
</evidence>
<dbReference type="GO" id="GO:0046872">
    <property type="term" value="F:metal ion binding"/>
    <property type="evidence" value="ECO:0007669"/>
    <property type="project" value="UniProtKB-KW"/>
</dbReference>
<dbReference type="CDD" id="cd07724">
    <property type="entry name" value="POD-like_MBL-fold"/>
    <property type="match status" value="1"/>
</dbReference>
<feature type="domain" description="Rhodanese" evidence="2">
    <location>
        <begin position="367"/>
        <end position="453"/>
    </location>
</feature>
<dbReference type="GO" id="GO:0006749">
    <property type="term" value="P:glutathione metabolic process"/>
    <property type="evidence" value="ECO:0007669"/>
    <property type="project" value="InterPro"/>
</dbReference>
<dbReference type="GO" id="GO:0016787">
    <property type="term" value="F:hydrolase activity"/>
    <property type="evidence" value="ECO:0007669"/>
    <property type="project" value="UniProtKB-KW"/>
</dbReference>
<name>A0A1N6WCK0_9FIRM</name>
<evidence type="ECO:0000313" key="3">
    <source>
        <dbReference type="EMBL" id="SIQ87851.1"/>
    </source>
</evidence>
<dbReference type="SUPFAM" id="SSF52821">
    <property type="entry name" value="Rhodanese/Cell cycle control phosphatase"/>
    <property type="match status" value="2"/>
</dbReference>
<keyword evidence="3" id="KW-0378">Hydrolase</keyword>
<dbReference type="GO" id="GO:0050313">
    <property type="term" value="F:sulfur dioxygenase activity"/>
    <property type="evidence" value="ECO:0007669"/>
    <property type="project" value="InterPro"/>
</dbReference>
<reference evidence="4" key="1">
    <citation type="submission" date="2017-01" db="EMBL/GenBank/DDBJ databases">
        <authorList>
            <person name="Varghese N."/>
            <person name="Submissions S."/>
        </authorList>
    </citation>
    <scope>NUCLEOTIDE SEQUENCE [LARGE SCALE GENOMIC DNA]</scope>
    <source>
        <strain evidence="4">ATCC 700103</strain>
    </source>
</reference>
<dbReference type="PANTHER" id="PTHR43084:SF1">
    <property type="entry name" value="PERSULFIDE DIOXYGENASE ETHE1, MITOCHONDRIAL"/>
    <property type="match status" value="1"/>
</dbReference>
<dbReference type="RefSeq" id="WP_076544826.1">
    <property type="nucleotide sequence ID" value="NZ_FTNC01000009.1"/>
</dbReference>
<gene>
    <name evidence="3" type="ORF">SAMN05421834_109112</name>
</gene>
<dbReference type="SMART" id="SM00849">
    <property type="entry name" value="Lactamase_B"/>
    <property type="match status" value="1"/>
</dbReference>
<dbReference type="InterPro" id="IPR001279">
    <property type="entry name" value="Metallo-B-lactamas"/>
</dbReference>